<name>A0A2A4Z0K0_9PROT</name>
<dbReference type="SUPFAM" id="SSF46785">
    <property type="entry name" value="Winged helix' DNA-binding domain"/>
    <property type="match status" value="1"/>
</dbReference>
<dbReference type="EMBL" id="NVUS01000012">
    <property type="protein sequence ID" value="PCJ00411.1"/>
    <property type="molecule type" value="Genomic_DNA"/>
</dbReference>
<dbReference type="InterPro" id="IPR000524">
    <property type="entry name" value="Tscrpt_reg_HTH_GntR"/>
</dbReference>
<reference key="1">
    <citation type="submission" date="2017-08" db="EMBL/GenBank/DDBJ databases">
        <title>A dynamic microbial community with high functional redundancy inhabits the cold, oxic subseafloor aquifer.</title>
        <authorList>
            <person name="Tully B.J."/>
            <person name="Wheat C.G."/>
            <person name="Glazer B.T."/>
            <person name="Huber J.A."/>
        </authorList>
    </citation>
    <scope>NUCLEOTIDE SEQUENCE [LARGE SCALE GENOMIC DNA]</scope>
</reference>
<keyword evidence="1" id="KW-0805">Transcription regulation</keyword>
<dbReference type="PROSITE" id="PS50949">
    <property type="entry name" value="HTH_GNTR"/>
    <property type="match status" value="1"/>
</dbReference>
<reference evidence="5" key="2">
    <citation type="journal article" date="2018" name="ISME J.">
        <title>A dynamic microbial community with high functional redundancy inhabits the cold, oxic subseafloor aquifer.</title>
        <authorList>
            <person name="Tully B.J."/>
            <person name="Wheat C.G."/>
            <person name="Glazer B.T."/>
            <person name="Huber J.A."/>
        </authorList>
    </citation>
    <scope>NUCLEOTIDE SEQUENCE</scope>
    <source>
        <strain evidence="5">NORP83</strain>
    </source>
</reference>
<dbReference type="PANTHER" id="PTHR43537:SF50">
    <property type="entry name" value="TRANSCRIPTIONAL REGULATORY PROTEIN"/>
    <property type="match status" value="1"/>
</dbReference>
<evidence type="ECO:0000256" key="1">
    <source>
        <dbReference type="ARBA" id="ARBA00023015"/>
    </source>
</evidence>
<dbReference type="AlphaFoldDB" id="A0A2A4Z0K0"/>
<dbReference type="CDD" id="cd07377">
    <property type="entry name" value="WHTH_GntR"/>
    <property type="match status" value="1"/>
</dbReference>
<gene>
    <name evidence="5" type="ORF">COB13_10365</name>
</gene>
<sequence>MENYVKTLKKNKLTRPKSLTNQTADALREGIINGTYDLGQNLSETKIAEDLGVSRTPVRESFALLEHEGLVVSRPQSGTAVFKLDETELEEFCDFRCLLEVRAMELCFNDGTGKLAKAWEKIAAKMQIAFDKNQTERYLALDIEFHNVLFEMSNNRYLINTYRTLSTKIIALRNRLGQSGRHLDKGLGEHLELAKLANKEITPIAVELMRAHTLHRDGSYWKTISAGV</sequence>
<accession>A0A2A4Z0K0</accession>
<feature type="domain" description="HTH gntR-type" evidence="4">
    <location>
        <begin position="17"/>
        <end position="84"/>
    </location>
</feature>
<dbReference type="PRINTS" id="PR00035">
    <property type="entry name" value="HTHGNTR"/>
</dbReference>
<organism evidence="5">
    <name type="scientific">OCS116 cluster bacterium</name>
    <dbReference type="NCBI Taxonomy" id="2030921"/>
    <lineage>
        <taxon>Bacteria</taxon>
        <taxon>Pseudomonadati</taxon>
        <taxon>Pseudomonadota</taxon>
        <taxon>Alphaproteobacteria</taxon>
        <taxon>OCS116 cluster</taxon>
    </lineage>
</organism>
<evidence type="ECO:0000256" key="3">
    <source>
        <dbReference type="ARBA" id="ARBA00023163"/>
    </source>
</evidence>
<comment type="caution">
    <text evidence="5">The sequence shown here is derived from an EMBL/GenBank/DDBJ whole genome shotgun (WGS) entry which is preliminary data.</text>
</comment>
<dbReference type="InterPro" id="IPR011711">
    <property type="entry name" value="GntR_C"/>
</dbReference>
<evidence type="ECO:0000256" key="2">
    <source>
        <dbReference type="ARBA" id="ARBA00023125"/>
    </source>
</evidence>
<dbReference type="Gene3D" id="1.20.120.530">
    <property type="entry name" value="GntR ligand-binding domain-like"/>
    <property type="match status" value="1"/>
</dbReference>
<keyword evidence="2" id="KW-0238">DNA-binding</keyword>
<dbReference type="InterPro" id="IPR036390">
    <property type="entry name" value="WH_DNA-bd_sf"/>
</dbReference>
<dbReference type="SMART" id="SM00895">
    <property type="entry name" value="FCD"/>
    <property type="match status" value="1"/>
</dbReference>
<dbReference type="GO" id="GO:0003677">
    <property type="term" value="F:DNA binding"/>
    <property type="evidence" value="ECO:0007669"/>
    <property type="project" value="UniProtKB-KW"/>
</dbReference>
<protein>
    <submittedName>
        <fullName evidence="5">Transcriptional regulator</fullName>
    </submittedName>
</protein>
<dbReference type="InterPro" id="IPR008920">
    <property type="entry name" value="TF_FadR/GntR_C"/>
</dbReference>
<dbReference type="Pfam" id="PF07729">
    <property type="entry name" value="FCD"/>
    <property type="match status" value="1"/>
</dbReference>
<evidence type="ECO:0000259" key="4">
    <source>
        <dbReference type="PROSITE" id="PS50949"/>
    </source>
</evidence>
<keyword evidence="3" id="KW-0804">Transcription</keyword>
<dbReference type="SMART" id="SM00345">
    <property type="entry name" value="HTH_GNTR"/>
    <property type="match status" value="1"/>
</dbReference>
<dbReference type="SUPFAM" id="SSF48008">
    <property type="entry name" value="GntR ligand-binding domain-like"/>
    <property type="match status" value="1"/>
</dbReference>
<dbReference type="Gene3D" id="1.10.10.10">
    <property type="entry name" value="Winged helix-like DNA-binding domain superfamily/Winged helix DNA-binding domain"/>
    <property type="match status" value="1"/>
</dbReference>
<dbReference type="GO" id="GO:0003700">
    <property type="term" value="F:DNA-binding transcription factor activity"/>
    <property type="evidence" value="ECO:0007669"/>
    <property type="project" value="InterPro"/>
</dbReference>
<dbReference type="Pfam" id="PF00392">
    <property type="entry name" value="GntR"/>
    <property type="match status" value="1"/>
</dbReference>
<evidence type="ECO:0000313" key="5">
    <source>
        <dbReference type="EMBL" id="PCJ00411.1"/>
    </source>
</evidence>
<proteinExistence type="predicted"/>
<dbReference type="PANTHER" id="PTHR43537">
    <property type="entry name" value="TRANSCRIPTIONAL REGULATOR, GNTR FAMILY"/>
    <property type="match status" value="1"/>
</dbReference>
<dbReference type="InterPro" id="IPR036388">
    <property type="entry name" value="WH-like_DNA-bd_sf"/>
</dbReference>